<comment type="caution">
    <text evidence="1">The sequence shown here is derived from an EMBL/GenBank/DDBJ whole genome shotgun (WGS) entry which is preliminary data.</text>
</comment>
<dbReference type="Proteomes" id="UP000824890">
    <property type="component" value="Unassembled WGS sequence"/>
</dbReference>
<evidence type="ECO:0000313" key="2">
    <source>
        <dbReference type="Proteomes" id="UP000824890"/>
    </source>
</evidence>
<accession>A0ABQ7XN79</accession>
<organism evidence="1 2">
    <name type="scientific">Brassica napus</name>
    <name type="common">Rape</name>
    <dbReference type="NCBI Taxonomy" id="3708"/>
    <lineage>
        <taxon>Eukaryota</taxon>
        <taxon>Viridiplantae</taxon>
        <taxon>Streptophyta</taxon>
        <taxon>Embryophyta</taxon>
        <taxon>Tracheophyta</taxon>
        <taxon>Spermatophyta</taxon>
        <taxon>Magnoliopsida</taxon>
        <taxon>eudicotyledons</taxon>
        <taxon>Gunneridae</taxon>
        <taxon>Pentapetalae</taxon>
        <taxon>rosids</taxon>
        <taxon>malvids</taxon>
        <taxon>Brassicales</taxon>
        <taxon>Brassicaceae</taxon>
        <taxon>Brassiceae</taxon>
        <taxon>Brassica</taxon>
    </lineage>
</organism>
<dbReference type="EMBL" id="JAGKQM010000019">
    <property type="protein sequence ID" value="KAH0856859.1"/>
    <property type="molecule type" value="Genomic_DNA"/>
</dbReference>
<reference evidence="1 2" key="1">
    <citation type="submission" date="2021-05" db="EMBL/GenBank/DDBJ databases">
        <title>Genome Assembly of Synthetic Allotetraploid Brassica napus Reveals Homoeologous Exchanges between Subgenomes.</title>
        <authorList>
            <person name="Davis J.T."/>
        </authorList>
    </citation>
    <scope>NUCLEOTIDE SEQUENCE [LARGE SCALE GENOMIC DNA]</scope>
    <source>
        <strain evidence="2">cv. Da-Ae</strain>
        <tissue evidence="1">Seedling</tissue>
    </source>
</reference>
<name>A0ABQ7XN79_BRANA</name>
<sequence length="76" mass="8260">MDGFVCLFCEMGFSDMDTLGLKNDDDYASDNGDSEQEMDENNPVVDESLMSTAEKEIGCLMENLNVSATTVTTSTS</sequence>
<gene>
    <name evidence="1" type="ORF">HID58_085120</name>
</gene>
<evidence type="ECO:0000313" key="1">
    <source>
        <dbReference type="EMBL" id="KAH0856859.1"/>
    </source>
</evidence>
<protein>
    <submittedName>
        <fullName evidence="1">Uncharacterized protein</fullName>
    </submittedName>
</protein>
<keyword evidence="2" id="KW-1185">Reference proteome</keyword>
<proteinExistence type="predicted"/>